<comment type="subcellular location">
    <subcellularLocation>
        <location evidence="1">Plastid</location>
    </subcellularLocation>
</comment>
<evidence type="ECO:0000256" key="9">
    <source>
        <dbReference type="ARBA" id="ARBA00023239"/>
    </source>
</evidence>
<dbReference type="SUPFAM" id="SSF48576">
    <property type="entry name" value="Terpenoid synthases"/>
    <property type="match status" value="1"/>
</dbReference>
<dbReference type="Pfam" id="PF01397">
    <property type="entry name" value="Terpene_synth"/>
    <property type="match status" value="1"/>
</dbReference>
<name>A0A3G6V9U1_MENSP</name>
<dbReference type="Gene3D" id="1.50.10.130">
    <property type="entry name" value="Terpene synthase, N-terminal domain"/>
    <property type="match status" value="1"/>
</dbReference>
<feature type="domain" description="Terpene synthase N-terminal" evidence="10">
    <location>
        <begin position="191"/>
        <end position="389"/>
    </location>
</feature>
<proteinExistence type="evidence at transcript level"/>
<dbReference type="InterPro" id="IPR005630">
    <property type="entry name" value="Terpene_synthase_metal-bd"/>
</dbReference>
<keyword evidence="4" id="KW-0150">Chloroplast</keyword>
<dbReference type="FunFam" id="1.50.10.130:FF:000002">
    <property type="entry name" value="Ent-copalyl diphosphate synthase, chloroplastic"/>
    <property type="match status" value="1"/>
</dbReference>
<dbReference type="InterPro" id="IPR050148">
    <property type="entry name" value="Terpene_synthase-like"/>
</dbReference>
<dbReference type="GO" id="GO:0000287">
    <property type="term" value="F:magnesium ion binding"/>
    <property type="evidence" value="ECO:0007669"/>
    <property type="project" value="InterPro"/>
</dbReference>
<evidence type="ECO:0000256" key="3">
    <source>
        <dbReference type="ARBA" id="ARBA00006333"/>
    </source>
</evidence>
<sequence length="751" mass="86126">MSSIRNLSLHIDLPKAEKKLVEKIRERIRNGRVEMSPSAYDTAWVAMVPSRGYSGRPGFPECVDWIIENQNPDGSWGLDSDQPLLVKDSLSSTLACLLALRKWKTHNQLVQRGMEFIDSRGWAATDDDNQISPIGFNIAFPAMINYAKELNLTLPLHPPSIHSLLHIRDSEIRKRNWEYVAEGVVDDTSNWKQIIGTHQRNNGSLFNSPATTAAAVIHSHDDKCFRYLISTLENSNGGWVPTIYPYDIYAPLCMIDTLERLGIHTYFEVELSGIFDDIYRNWQEREEEIFCNVMCRALAFRLLRMRGYHVSSDELAEFVDKEEFFNSVSMQESGEGTVLELYRASLTKINEEERILDKIHAWTKPFLKHQLLNRSIRDKRLEKQVEYDLKNFYGALVRFQNRRTIDSYDAKSIQISKTAYRCSTVYNEDFIHLSVEDFKISRAQYLKELEEMNKWYSDCRLDLLTKGRNACRESYILTAAIIVDPHESMARISYAQSILLITVFDDFFDHYGSKEEALNIIDLVKEWKPAGSYCSKEVEILFTALHDTINEIAAKADAEQGFSSKQQLINMWVELLESAVREKDSLSGNKVSTLEEYLSFAPITIGCKLCVLTSVHFLGIKLSEEIWTSEELSSLCRHGNVVCRLLNDLKTYEREREENTLNSVSVQTVGGGVSEEEAVTKVEEVLEFHRRKVMQLACRRGGSSVPRECKELVWKTCTIGYCLYGHDGGDELSSPKDILKDINAMMFEPLK</sequence>
<evidence type="ECO:0000256" key="2">
    <source>
        <dbReference type="ARBA" id="ARBA00004721"/>
    </source>
</evidence>
<evidence type="ECO:0000256" key="5">
    <source>
        <dbReference type="ARBA" id="ARBA00022640"/>
    </source>
</evidence>
<evidence type="ECO:0000256" key="7">
    <source>
        <dbReference type="ARBA" id="ARBA00022842"/>
    </source>
</evidence>
<dbReference type="InterPro" id="IPR001906">
    <property type="entry name" value="Terpene_synth_N"/>
</dbReference>
<dbReference type="InterPro" id="IPR008930">
    <property type="entry name" value="Terpenoid_cyclase/PrenylTrfase"/>
</dbReference>
<organism evidence="12">
    <name type="scientific">Mentha spicata</name>
    <name type="common">Spearmint</name>
    <dbReference type="NCBI Taxonomy" id="29719"/>
    <lineage>
        <taxon>Eukaryota</taxon>
        <taxon>Viridiplantae</taxon>
        <taxon>Streptophyta</taxon>
        <taxon>Embryophyta</taxon>
        <taxon>Tracheophyta</taxon>
        <taxon>Spermatophyta</taxon>
        <taxon>Magnoliopsida</taxon>
        <taxon>eudicotyledons</taxon>
        <taxon>Gunneridae</taxon>
        <taxon>Pentapetalae</taxon>
        <taxon>asterids</taxon>
        <taxon>lamiids</taxon>
        <taxon>Lamiales</taxon>
        <taxon>Lamiaceae</taxon>
        <taxon>Nepetoideae</taxon>
        <taxon>Mentheae</taxon>
        <taxon>Menthinae</taxon>
        <taxon>Mentha</taxon>
    </lineage>
</organism>
<evidence type="ECO:0000256" key="8">
    <source>
        <dbReference type="ARBA" id="ARBA00022946"/>
    </source>
</evidence>
<feature type="domain" description="Terpene synthase metal-binding" evidence="11">
    <location>
        <begin position="460"/>
        <end position="689"/>
    </location>
</feature>
<dbReference type="InterPro" id="IPR008949">
    <property type="entry name" value="Isoprenoid_synthase_dom_sf"/>
</dbReference>
<evidence type="ECO:0000259" key="10">
    <source>
        <dbReference type="Pfam" id="PF01397"/>
    </source>
</evidence>
<reference evidence="12" key="1">
    <citation type="submission" date="2018-07" db="EMBL/GenBank/DDBJ databases">
        <title>A database-driven approach sheds light on diterpene synthase diversification in Lamiaceae.</title>
        <authorList>
            <person name="Johnson S.R."/>
            <person name="Bhat W.W."/>
            <person name="Bibik J."/>
            <person name="Zhao D."/>
            <person name="Turmo A."/>
            <person name="Hamberger B."/>
            <person name="Buell C.R."/>
            <person name="Hamberger B."/>
        </authorList>
    </citation>
    <scope>NUCLEOTIDE SEQUENCE</scope>
</reference>
<dbReference type="Gene3D" id="1.50.10.160">
    <property type="match status" value="1"/>
</dbReference>
<comment type="pathway">
    <text evidence="2">Secondary metabolite biosynthesis; terpenoid biosynthesis.</text>
</comment>
<dbReference type="Gene3D" id="1.10.600.10">
    <property type="entry name" value="Farnesyl Diphosphate Synthase"/>
    <property type="match status" value="1"/>
</dbReference>
<dbReference type="AlphaFoldDB" id="A0A3G6V9U1"/>
<accession>A0A3G6V9U1</accession>
<keyword evidence="8" id="KW-0809">Transit peptide</keyword>
<protein>
    <submittedName>
        <fullName evidence="12">Terpene synthase 1</fullName>
    </submittedName>
</protein>
<dbReference type="Pfam" id="PF03936">
    <property type="entry name" value="Terpene_synth_C"/>
    <property type="match status" value="1"/>
</dbReference>
<evidence type="ECO:0000256" key="4">
    <source>
        <dbReference type="ARBA" id="ARBA00022528"/>
    </source>
</evidence>
<keyword evidence="7" id="KW-0460">Magnesium</keyword>
<evidence type="ECO:0000256" key="6">
    <source>
        <dbReference type="ARBA" id="ARBA00022723"/>
    </source>
</evidence>
<keyword evidence="6" id="KW-0479">Metal-binding</keyword>
<keyword evidence="9" id="KW-0456">Lyase</keyword>
<comment type="similarity">
    <text evidence="3">Belongs to the terpene synthase family.</text>
</comment>
<dbReference type="PANTHER" id="PTHR31739:SF33">
    <property type="entry name" value="CIS-ABIENOL SYNTHASE, CHLOROPLASTIC"/>
    <property type="match status" value="1"/>
</dbReference>
<evidence type="ECO:0000256" key="1">
    <source>
        <dbReference type="ARBA" id="ARBA00004474"/>
    </source>
</evidence>
<dbReference type="GO" id="GO:0010333">
    <property type="term" value="F:terpene synthase activity"/>
    <property type="evidence" value="ECO:0007669"/>
    <property type="project" value="InterPro"/>
</dbReference>
<dbReference type="GO" id="GO:0009507">
    <property type="term" value="C:chloroplast"/>
    <property type="evidence" value="ECO:0007669"/>
    <property type="project" value="TreeGrafter"/>
</dbReference>
<keyword evidence="5" id="KW-0934">Plastid</keyword>
<dbReference type="PANTHER" id="PTHR31739">
    <property type="entry name" value="ENT-COPALYL DIPHOSPHATE SYNTHASE, CHLOROPLASTIC"/>
    <property type="match status" value="1"/>
</dbReference>
<dbReference type="SUPFAM" id="SSF48239">
    <property type="entry name" value="Terpenoid cyclases/Protein prenyltransferases"/>
    <property type="match status" value="2"/>
</dbReference>
<dbReference type="GO" id="GO:0009686">
    <property type="term" value="P:gibberellin biosynthetic process"/>
    <property type="evidence" value="ECO:0007669"/>
    <property type="project" value="TreeGrafter"/>
</dbReference>
<evidence type="ECO:0000313" key="12">
    <source>
        <dbReference type="EMBL" id="AZB50369.1"/>
    </source>
</evidence>
<dbReference type="SFLD" id="SFLDG01014">
    <property type="entry name" value="Terpene_Cyclase_Like_1_N-term"/>
    <property type="match status" value="1"/>
</dbReference>
<dbReference type="InterPro" id="IPR036965">
    <property type="entry name" value="Terpene_synth_N_sf"/>
</dbReference>
<evidence type="ECO:0000259" key="11">
    <source>
        <dbReference type="Pfam" id="PF03936"/>
    </source>
</evidence>
<dbReference type="EMBL" id="MH626616">
    <property type="protein sequence ID" value="AZB50369.1"/>
    <property type="molecule type" value="mRNA"/>
</dbReference>